<accession>C9LJD2</accession>
<comment type="caution">
    <text evidence="1">The sequence shown here is derived from an EMBL/GenBank/DDBJ whole genome shotgun (WGS) entry which is preliminary data.</text>
</comment>
<dbReference type="EMBL" id="ACIJ02000027">
    <property type="protein sequence ID" value="EEX70760.1"/>
    <property type="molecule type" value="Genomic_DNA"/>
</dbReference>
<evidence type="ECO:0000313" key="2">
    <source>
        <dbReference type="Proteomes" id="UP000003460"/>
    </source>
</evidence>
<dbReference type="STRING" id="626522.GCWU000325_02344"/>
<dbReference type="HOGENOM" id="CLU_2289035_0_0_10"/>
<dbReference type="AlphaFoldDB" id="C9LJD2"/>
<keyword evidence="2" id="KW-1185">Reference proteome</keyword>
<organism evidence="1 2">
    <name type="scientific">Alloprevotella tannerae ATCC 51259</name>
    <dbReference type="NCBI Taxonomy" id="626522"/>
    <lineage>
        <taxon>Bacteria</taxon>
        <taxon>Pseudomonadati</taxon>
        <taxon>Bacteroidota</taxon>
        <taxon>Bacteroidia</taxon>
        <taxon>Bacteroidales</taxon>
        <taxon>Prevotellaceae</taxon>
        <taxon>Alloprevotella</taxon>
    </lineage>
</organism>
<proteinExistence type="predicted"/>
<gene>
    <name evidence="1" type="ORF">GCWU000325_02344</name>
</gene>
<protein>
    <submittedName>
        <fullName evidence="1">Uncharacterized protein</fullName>
    </submittedName>
</protein>
<evidence type="ECO:0000313" key="1">
    <source>
        <dbReference type="EMBL" id="EEX70760.1"/>
    </source>
</evidence>
<reference evidence="1" key="1">
    <citation type="submission" date="2009-09" db="EMBL/GenBank/DDBJ databases">
        <authorList>
            <person name="Weinstock G."/>
            <person name="Sodergren E."/>
            <person name="Clifton S."/>
            <person name="Fulton L."/>
            <person name="Fulton B."/>
            <person name="Courtney L."/>
            <person name="Fronick C."/>
            <person name="Harrison M."/>
            <person name="Strong C."/>
            <person name="Farmer C."/>
            <person name="Delahaunty K."/>
            <person name="Markovic C."/>
            <person name="Hall O."/>
            <person name="Minx P."/>
            <person name="Tomlinson C."/>
            <person name="Mitreva M."/>
            <person name="Nelson J."/>
            <person name="Hou S."/>
            <person name="Wollam A."/>
            <person name="Pepin K.H."/>
            <person name="Johnson M."/>
            <person name="Bhonagiri V."/>
            <person name="Nash W.E."/>
            <person name="Warren W."/>
            <person name="Chinwalla A."/>
            <person name="Mardis E.R."/>
            <person name="Wilson R.K."/>
        </authorList>
    </citation>
    <scope>NUCLEOTIDE SEQUENCE [LARGE SCALE GENOMIC DNA]</scope>
    <source>
        <strain evidence="1">ATCC 51259</strain>
    </source>
</reference>
<name>C9LJD2_9BACT</name>
<sequence>MTVSESGAAARPIQSVAQPTLRYFSARPSKAQSGENLTQGKGARSILKGTIRQMVFILYAALTQYFKAKTGPPRKIVRPLQKRADERSRRPLLCILKNQQR</sequence>
<dbReference type="Proteomes" id="UP000003460">
    <property type="component" value="Unassembled WGS sequence"/>
</dbReference>